<evidence type="ECO:0000256" key="2">
    <source>
        <dbReference type="ARBA" id="ARBA00010792"/>
    </source>
</evidence>
<protein>
    <submittedName>
        <fullName evidence="10">DedA family protein</fullName>
    </submittedName>
</protein>
<comment type="caution">
    <text evidence="10">The sequence shown here is derived from an EMBL/GenBank/DDBJ whole genome shotgun (WGS) entry which is preliminary data.</text>
</comment>
<proteinExistence type="inferred from homology"/>
<comment type="similarity">
    <text evidence="2">Belongs to the DedA family.</text>
</comment>
<keyword evidence="6 8" id="KW-0472">Membrane</keyword>
<dbReference type="EMBL" id="JBHMAU010000046">
    <property type="protein sequence ID" value="MFB9776053.1"/>
    <property type="molecule type" value="Genomic_DNA"/>
</dbReference>
<keyword evidence="4 8" id="KW-0812">Transmembrane</keyword>
<feature type="compositionally biased region" description="Low complexity" evidence="7">
    <location>
        <begin position="14"/>
        <end position="44"/>
    </location>
</feature>
<dbReference type="PANTHER" id="PTHR42709">
    <property type="entry name" value="ALKALINE PHOSPHATASE LIKE PROTEIN"/>
    <property type="match status" value="1"/>
</dbReference>
<gene>
    <name evidence="10" type="ORF">ACFFN1_06510</name>
</gene>
<evidence type="ECO:0000259" key="9">
    <source>
        <dbReference type="Pfam" id="PF09335"/>
    </source>
</evidence>
<dbReference type="InterPro" id="IPR032816">
    <property type="entry name" value="VTT_dom"/>
</dbReference>
<feature type="domain" description="VTT" evidence="9">
    <location>
        <begin position="126"/>
        <end position="240"/>
    </location>
</feature>
<feature type="transmembrane region" description="Helical" evidence="8">
    <location>
        <begin position="80"/>
        <end position="98"/>
    </location>
</feature>
<feature type="region of interest" description="Disordered" evidence="7">
    <location>
        <begin position="1"/>
        <end position="67"/>
    </location>
</feature>
<feature type="transmembrane region" description="Helical" evidence="8">
    <location>
        <begin position="186"/>
        <end position="209"/>
    </location>
</feature>
<dbReference type="InterPro" id="IPR051311">
    <property type="entry name" value="DedA_domain"/>
</dbReference>
<accession>A0ABV5X0X3</accession>
<evidence type="ECO:0000313" key="10">
    <source>
        <dbReference type="EMBL" id="MFB9776053.1"/>
    </source>
</evidence>
<keyword evidence="11" id="KW-1185">Reference proteome</keyword>
<evidence type="ECO:0000313" key="11">
    <source>
        <dbReference type="Proteomes" id="UP001589707"/>
    </source>
</evidence>
<name>A0ABV5X0X3_9MICO</name>
<evidence type="ECO:0000256" key="6">
    <source>
        <dbReference type="ARBA" id="ARBA00023136"/>
    </source>
</evidence>
<feature type="transmembrane region" description="Helical" evidence="8">
    <location>
        <begin position="216"/>
        <end position="235"/>
    </location>
</feature>
<evidence type="ECO:0000256" key="8">
    <source>
        <dbReference type="SAM" id="Phobius"/>
    </source>
</evidence>
<evidence type="ECO:0000256" key="7">
    <source>
        <dbReference type="SAM" id="MobiDB-lite"/>
    </source>
</evidence>
<dbReference type="Pfam" id="PF09335">
    <property type="entry name" value="VTT_dom"/>
    <property type="match status" value="1"/>
</dbReference>
<sequence length="306" mass="32858">MTDNECGIPDDNQQPEPAAAPSPRAEQLTDPDAAAPGTPAAAEEQPADTSGAAAEQAPGEPQSWQDVAPWQGKATPVDKLLLFGLMGVPLFYMVMLPFRPQLIASHPVLLEFLTGAKSAIVGAAAFARIGELPLTLVFIAGLIGMAKLDWMFWLAGRRWGDGAVDLFAQSDRQRKRFRQLKNVPTWLLLFFIFISRVPGFPGPIAWLVAGYSRMPLWLFLTAQIAGAAAMTAVWTALGYQLGQAAVDVIQVIDRYAVWISLALVIGIVGWSTAKTMRSEAKKAKAAEADAAAEGTAEASAENEIQR</sequence>
<keyword evidence="5 8" id="KW-1133">Transmembrane helix</keyword>
<organism evidence="10 11">
    <name type="scientific">Brevibacterium otitidis</name>
    <dbReference type="NCBI Taxonomy" id="53364"/>
    <lineage>
        <taxon>Bacteria</taxon>
        <taxon>Bacillati</taxon>
        <taxon>Actinomycetota</taxon>
        <taxon>Actinomycetes</taxon>
        <taxon>Micrococcales</taxon>
        <taxon>Brevibacteriaceae</taxon>
        <taxon>Brevibacterium</taxon>
    </lineage>
</organism>
<comment type="subcellular location">
    <subcellularLocation>
        <location evidence="1">Cell membrane</location>
        <topology evidence="1">Multi-pass membrane protein</topology>
    </subcellularLocation>
</comment>
<evidence type="ECO:0000256" key="5">
    <source>
        <dbReference type="ARBA" id="ARBA00022989"/>
    </source>
</evidence>
<feature type="transmembrane region" description="Helical" evidence="8">
    <location>
        <begin position="134"/>
        <end position="155"/>
    </location>
</feature>
<evidence type="ECO:0000256" key="3">
    <source>
        <dbReference type="ARBA" id="ARBA00022475"/>
    </source>
</evidence>
<keyword evidence="3" id="KW-1003">Cell membrane</keyword>
<dbReference type="Proteomes" id="UP001589707">
    <property type="component" value="Unassembled WGS sequence"/>
</dbReference>
<reference evidence="10 11" key="1">
    <citation type="submission" date="2024-09" db="EMBL/GenBank/DDBJ databases">
        <authorList>
            <person name="Sun Q."/>
            <person name="Mori K."/>
        </authorList>
    </citation>
    <scope>NUCLEOTIDE SEQUENCE [LARGE SCALE GENOMIC DNA]</scope>
    <source>
        <strain evidence="10 11">JCM 11683</strain>
    </source>
</reference>
<dbReference type="PANTHER" id="PTHR42709:SF6">
    <property type="entry name" value="UNDECAPRENYL PHOSPHATE TRANSPORTER A"/>
    <property type="match status" value="1"/>
</dbReference>
<evidence type="ECO:0000256" key="1">
    <source>
        <dbReference type="ARBA" id="ARBA00004651"/>
    </source>
</evidence>
<evidence type="ECO:0000256" key="4">
    <source>
        <dbReference type="ARBA" id="ARBA00022692"/>
    </source>
</evidence>
<feature type="transmembrane region" description="Helical" evidence="8">
    <location>
        <begin position="104"/>
        <end position="127"/>
    </location>
</feature>
<feature type="transmembrane region" description="Helical" evidence="8">
    <location>
        <begin position="255"/>
        <end position="273"/>
    </location>
</feature>
<dbReference type="RefSeq" id="WP_376839693.1">
    <property type="nucleotide sequence ID" value="NZ_JBHMAU010000046.1"/>
</dbReference>